<reference evidence="2 3" key="1">
    <citation type="journal article" date="2015" name="Environ. Microbiol.">
        <title>Metagenome sequence of Elaphomyces granulatus from sporocarp tissue reveals Ascomycota ectomycorrhizal fingerprints of genome expansion and a Proteobacteria-rich microbiome.</title>
        <authorList>
            <person name="Quandt C.A."/>
            <person name="Kohler A."/>
            <person name="Hesse C.N."/>
            <person name="Sharpton T.J."/>
            <person name="Martin F."/>
            <person name="Spatafora J.W."/>
        </authorList>
    </citation>
    <scope>NUCLEOTIDE SEQUENCE [LARGE SCALE GENOMIC DNA]</scope>
    <source>
        <strain evidence="2 3">OSC145934</strain>
    </source>
</reference>
<dbReference type="OrthoDB" id="10256743at2759"/>
<dbReference type="InterPro" id="IPR036867">
    <property type="entry name" value="R3H_dom_sf"/>
</dbReference>
<evidence type="ECO:0000313" key="3">
    <source>
        <dbReference type="Proteomes" id="UP000243515"/>
    </source>
</evidence>
<feature type="domain" description="R3H-associated N-terminal" evidence="1">
    <location>
        <begin position="106"/>
        <end position="181"/>
    </location>
</feature>
<dbReference type="SUPFAM" id="SSF82708">
    <property type="entry name" value="R3H domain"/>
    <property type="match status" value="1"/>
</dbReference>
<dbReference type="EMBL" id="NPHW01005068">
    <property type="protein sequence ID" value="OXV07125.1"/>
    <property type="molecule type" value="Genomic_DNA"/>
</dbReference>
<protein>
    <recommendedName>
        <fullName evidence="1">R3H-associated N-terminal domain-containing protein</fullName>
    </recommendedName>
</protein>
<evidence type="ECO:0000313" key="2">
    <source>
        <dbReference type="EMBL" id="OXV07125.1"/>
    </source>
</evidence>
<proteinExistence type="predicted"/>
<dbReference type="GO" id="GO:0003676">
    <property type="term" value="F:nucleic acid binding"/>
    <property type="evidence" value="ECO:0007669"/>
    <property type="project" value="InterPro"/>
</dbReference>
<evidence type="ECO:0000259" key="1">
    <source>
        <dbReference type="Pfam" id="PF13902"/>
    </source>
</evidence>
<name>A0A232LSJ8_9EURO</name>
<dbReference type="Proteomes" id="UP000243515">
    <property type="component" value="Unassembled WGS sequence"/>
</dbReference>
<dbReference type="AlphaFoldDB" id="A0A232LSJ8"/>
<dbReference type="InterPro" id="IPR025952">
    <property type="entry name" value="R3H-assoc_dom"/>
</dbReference>
<organism evidence="2 3">
    <name type="scientific">Elaphomyces granulatus</name>
    <dbReference type="NCBI Taxonomy" id="519963"/>
    <lineage>
        <taxon>Eukaryota</taxon>
        <taxon>Fungi</taxon>
        <taxon>Dikarya</taxon>
        <taxon>Ascomycota</taxon>
        <taxon>Pezizomycotina</taxon>
        <taxon>Eurotiomycetes</taxon>
        <taxon>Eurotiomycetidae</taxon>
        <taxon>Eurotiales</taxon>
        <taxon>Elaphomycetaceae</taxon>
        <taxon>Elaphomyces</taxon>
    </lineage>
</organism>
<accession>A0A232LSJ8</accession>
<dbReference type="Pfam" id="PF13902">
    <property type="entry name" value="R3H-assoc"/>
    <property type="match status" value="1"/>
</dbReference>
<gene>
    <name evidence="2" type="ORF">Egran_05110</name>
</gene>
<keyword evidence="3" id="KW-1185">Reference proteome</keyword>
<sequence>MAVHPTLQPHISNQSSLTPQQALAISTWTEQATTALQNLDISALASNPAVSASDAAVQGPSVSLAIPLDEPPQKKDNVAAPCVRVMGNGLGVRVQSSLSSDTTRREISRRDSLKRREALLKGKEGSRRRQRWENARLLSNPWVQPPSPKDWLIQPTYPRHGTVPYYLAQFWDSHYANNKESSPPTNKGKDDDRDHIPKELRKKLKYARAARGLLHDLEEDVRGFVQKWNEKQLSLREEGLEDAPSSSDSEDEIVFIGKNGQMHDSPARKERLRRMKEELRSRKEDKGEKMVFESFATDRGAVFGRWLVYSIASYYGLYAWSVTVGHPARREAYVGFHLPAPGSKDGQVSFLQGSALNSRGGKIEAGEPLPKPLWGQI</sequence>
<comment type="caution">
    <text evidence="2">The sequence shown here is derived from an EMBL/GenBank/DDBJ whole genome shotgun (WGS) entry which is preliminary data.</text>
</comment>